<dbReference type="HOGENOM" id="CLU_3011214_0_0_5"/>
<dbReference type="AlphaFoldDB" id="K0PPW5"/>
<name>K0PPW5_9HYPH</name>
<dbReference type="RefSeq" id="WP_007533100.1">
    <property type="nucleotide sequence ID" value="NZ_HF536772.1"/>
</dbReference>
<sequence length="56" mass="5987">MTPGFRVMRGGVTAVALLSFFWLVAAKLNAHAETVYSGQLSAADGDARGMMGRRGW</sequence>
<dbReference type="STRING" id="1211777.BN77_3098"/>
<dbReference type="EMBL" id="CANI01000020">
    <property type="protein sequence ID" value="CCM75913.1"/>
    <property type="molecule type" value="Genomic_DNA"/>
</dbReference>
<proteinExistence type="predicted"/>
<keyword evidence="2" id="KW-1185">Reference proteome</keyword>
<evidence type="ECO:0000313" key="2">
    <source>
        <dbReference type="Proteomes" id="UP000009319"/>
    </source>
</evidence>
<protein>
    <submittedName>
        <fullName evidence="1">Nuclease (SNase domain protein)</fullName>
    </submittedName>
</protein>
<comment type="caution">
    <text evidence="1">The sequence shown here is derived from an EMBL/GenBank/DDBJ whole genome shotgun (WGS) entry which is preliminary data.</text>
</comment>
<gene>
    <name evidence="1" type="ORF">BN77_3098</name>
</gene>
<evidence type="ECO:0000313" key="1">
    <source>
        <dbReference type="EMBL" id="CCM75913.1"/>
    </source>
</evidence>
<dbReference type="Proteomes" id="UP000009319">
    <property type="component" value="Unassembled WGS sequence"/>
</dbReference>
<reference evidence="1 2" key="1">
    <citation type="journal article" date="2013" name="Genome Announc.">
        <title>Draft Genome Sequence of Rhizobium mesoamericanum STM3625, a Nitrogen-Fixing Symbiont of Mimosa pudica Isolated in French Guiana (South America).</title>
        <authorList>
            <person name="Moulin L."/>
            <person name="Mornico D."/>
            <person name="Melkonian R."/>
            <person name="Klonowska A."/>
        </authorList>
    </citation>
    <scope>NUCLEOTIDE SEQUENCE [LARGE SCALE GENOMIC DNA]</scope>
    <source>
        <strain evidence="1 2">STM3625</strain>
    </source>
</reference>
<accession>K0PPW5</accession>
<organism evidence="1 2">
    <name type="scientific">Rhizobium mesoamericanum STM3625</name>
    <dbReference type="NCBI Taxonomy" id="1211777"/>
    <lineage>
        <taxon>Bacteria</taxon>
        <taxon>Pseudomonadati</taxon>
        <taxon>Pseudomonadota</taxon>
        <taxon>Alphaproteobacteria</taxon>
        <taxon>Hyphomicrobiales</taxon>
        <taxon>Rhizobiaceae</taxon>
        <taxon>Rhizobium/Agrobacterium group</taxon>
        <taxon>Rhizobium</taxon>
    </lineage>
</organism>